<dbReference type="PROSITE" id="PS50294">
    <property type="entry name" value="WD_REPEATS_REGION"/>
    <property type="match status" value="1"/>
</dbReference>
<dbReference type="Pfam" id="PF00400">
    <property type="entry name" value="WD40"/>
    <property type="match status" value="2"/>
</dbReference>
<dbReference type="GO" id="GO:0005737">
    <property type="term" value="C:cytoplasm"/>
    <property type="evidence" value="ECO:0007669"/>
    <property type="project" value="TreeGrafter"/>
</dbReference>
<dbReference type="SUPFAM" id="SSF50978">
    <property type="entry name" value="WD40 repeat-like"/>
    <property type="match status" value="1"/>
</dbReference>
<keyword evidence="1 3" id="KW-0853">WD repeat</keyword>
<dbReference type="GO" id="GO:0045717">
    <property type="term" value="P:negative regulation of fatty acid biosynthetic process"/>
    <property type="evidence" value="ECO:0007669"/>
    <property type="project" value="TreeGrafter"/>
</dbReference>
<evidence type="ECO:0000256" key="2">
    <source>
        <dbReference type="ARBA" id="ARBA00022737"/>
    </source>
</evidence>
<organism evidence="4 5">
    <name type="scientific">Gymnopilus junonius</name>
    <name type="common">Spectacular rustgill mushroom</name>
    <name type="synonym">Gymnopilus spectabilis subsp. junonius</name>
    <dbReference type="NCBI Taxonomy" id="109634"/>
    <lineage>
        <taxon>Eukaryota</taxon>
        <taxon>Fungi</taxon>
        <taxon>Dikarya</taxon>
        <taxon>Basidiomycota</taxon>
        <taxon>Agaricomycotina</taxon>
        <taxon>Agaricomycetes</taxon>
        <taxon>Agaricomycetidae</taxon>
        <taxon>Agaricales</taxon>
        <taxon>Agaricineae</taxon>
        <taxon>Hymenogastraceae</taxon>
        <taxon>Gymnopilus</taxon>
    </lineage>
</organism>
<dbReference type="PROSITE" id="PS50082">
    <property type="entry name" value="WD_REPEATS_2"/>
    <property type="match status" value="3"/>
</dbReference>
<dbReference type="EMBL" id="JADNYJ010000001">
    <property type="protein sequence ID" value="KAF8913931.1"/>
    <property type="molecule type" value="Genomic_DNA"/>
</dbReference>
<evidence type="ECO:0000313" key="4">
    <source>
        <dbReference type="EMBL" id="KAF8913931.1"/>
    </source>
</evidence>
<evidence type="ECO:0000256" key="1">
    <source>
        <dbReference type="ARBA" id="ARBA00022574"/>
    </source>
</evidence>
<dbReference type="OrthoDB" id="2414538at2759"/>
<name>A0A9P5P336_GYMJU</name>
<dbReference type="GO" id="GO:0080008">
    <property type="term" value="C:Cul4-RING E3 ubiquitin ligase complex"/>
    <property type="evidence" value="ECO:0007669"/>
    <property type="project" value="TreeGrafter"/>
</dbReference>
<dbReference type="InterPro" id="IPR045151">
    <property type="entry name" value="DCAF8"/>
</dbReference>
<dbReference type="InterPro" id="IPR001680">
    <property type="entry name" value="WD40_rpt"/>
</dbReference>
<keyword evidence="5" id="KW-1185">Reference proteome</keyword>
<feature type="repeat" description="WD" evidence="3">
    <location>
        <begin position="423"/>
        <end position="441"/>
    </location>
</feature>
<feature type="repeat" description="WD" evidence="3">
    <location>
        <begin position="107"/>
        <end position="148"/>
    </location>
</feature>
<dbReference type="Proteomes" id="UP000724874">
    <property type="component" value="Unassembled WGS sequence"/>
</dbReference>
<evidence type="ECO:0000313" key="5">
    <source>
        <dbReference type="Proteomes" id="UP000724874"/>
    </source>
</evidence>
<dbReference type="Gene3D" id="2.130.10.10">
    <property type="entry name" value="YVTN repeat-like/Quinoprotein amine dehydrogenase"/>
    <property type="match status" value="3"/>
</dbReference>
<dbReference type="SMART" id="SM00320">
    <property type="entry name" value="WD40"/>
    <property type="match status" value="5"/>
</dbReference>
<comment type="caution">
    <text evidence="4">The sequence shown here is derived from an EMBL/GenBank/DDBJ whole genome shotgun (WGS) entry which is preliminary data.</text>
</comment>
<feature type="repeat" description="WD" evidence="3">
    <location>
        <begin position="56"/>
        <end position="97"/>
    </location>
</feature>
<reference evidence="4" key="1">
    <citation type="submission" date="2020-11" db="EMBL/GenBank/DDBJ databases">
        <authorList>
            <consortium name="DOE Joint Genome Institute"/>
            <person name="Ahrendt S."/>
            <person name="Riley R."/>
            <person name="Andreopoulos W."/>
            <person name="LaButti K."/>
            <person name="Pangilinan J."/>
            <person name="Ruiz-duenas F.J."/>
            <person name="Barrasa J.M."/>
            <person name="Sanchez-Garcia M."/>
            <person name="Camarero S."/>
            <person name="Miyauchi S."/>
            <person name="Serrano A."/>
            <person name="Linde D."/>
            <person name="Babiker R."/>
            <person name="Drula E."/>
            <person name="Ayuso-Fernandez I."/>
            <person name="Pacheco R."/>
            <person name="Padilla G."/>
            <person name="Ferreira P."/>
            <person name="Barriuso J."/>
            <person name="Kellner H."/>
            <person name="Castanera R."/>
            <person name="Alfaro M."/>
            <person name="Ramirez L."/>
            <person name="Pisabarro A.G."/>
            <person name="Kuo A."/>
            <person name="Tritt A."/>
            <person name="Lipzen A."/>
            <person name="He G."/>
            <person name="Yan M."/>
            <person name="Ng V."/>
            <person name="Cullen D."/>
            <person name="Martin F."/>
            <person name="Rosso M.-N."/>
            <person name="Henrissat B."/>
            <person name="Hibbett D."/>
            <person name="Martinez A.T."/>
            <person name="Grigoriev I.V."/>
        </authorList>
    </citation>
    <scope>NUCLEOTIDE SEQUENCE</scope>
    <source>
        <strain evidence="4">AH 44721</strain>
    </source>
</reference>
<keyword evidence="2" id="KW-0677">Repeat</keyword>
<evidence type="ECO:0000256" key="3">
    <source>
        <dbReference type="PROSITE-ProRule" id="PRU00221"/>
    </source>
</evidence>
<gene>
    <name evidence="4" type="ORF">CPB84DRAFT_1699269</name>
</gene>
<dbReference type="InterPro" id="IPR036322">
    <property type="entry name" value="WD40_repeat_dom_sf"/>
</dbReference>
<proteinExistence type="predicted"/>
<sequence length="543" mass="60215">MADYTIPHISSLKSSPSAFFTRPPFSSEIERRRRYNLTRALAHTLDRVNVLGDDGDYGHTGCVNALSWAQDGDILLSASDDTTVRIWGIDSRNNVQEYPFVCRSTIDTGHRANIFSAKMLPLSSRIATAAGDGQVRILDVSAALSIRAGYGDTQTEFSSSQSCIRVIRCHHDSVKKIITEGSPDLFLSVSEDGSVRQHDLRTSHSCGAESCPAPLVDIGHELSALSLSPLVPYQFVVAGEGSYGYLFDRRYLRRTIEHDWGMVPQAGKEPTTCVRKFGRERSSSDKRVRRDHITGARMSKSNGHEVLFSYSGDGVYLFSTKDEPKVNEDFFRGSQSPLHAEVRFYYNEIIPDISPREVRTEGADESGEQDRTPQRAVLSLFDHLVSSSHEVDPRPDVPIVMPRRRYTGARNVMTVKDVNFLGPDDEWVVSGSDDGNLFVWNKDSSTLQGIYEGDSSVVNVIEGHPHLPLLAVSGIDTTVKLFASTGLPSVFSRMDNAEQIINANRRLGSTRFRRYDISALLQEDPDSMGSEGIPTRVTECIGQ</sequence>
<dbReference type="AlphaFoldDB" id="A0A9P5P336"/>
<accession>A0A9P5P336</accession>
<dbReference type="PANTHER" id="PTHR15574:SF40">
    <property type="entry name" value="WD AND TETRATRICOPEPTIDE REPEATS PROTEIN 1"/>
    <property type="match status" value="1"/>
</dbReference>
<dbReference type="PANTHER" id="PTHR15574">
    <property type="entry name" value="WD REPEAT DOMAIN-CONTAINING FAMILY"/>
    <property type="match status" value="1"/>
</dbReference>
<protein>
    <submittedName>
        <fullName evidence="4">WD40-repeat-containing domain protein</fullName>
    </submittedName>
</protein>
<dbReference type="InterPro" id="IPR015943">
    <property type="entry name" value="WD40/YVTN_repeat-like_dom_sf"/>
</dbReference>